<accession>A0A1Q5P3Z2</accession>
<name>A0A1Q5P3Z2_9BACI</name>
<gene>
    <name evidence="1" type="ORF">BLL40_05090</name>
</gene>
<dbReference type="EMBL" id="MRWQ01000005">
    <property type="protein sequence ID" value="OKL36969.1"/>
    <property type="molecule type" value="Genomic_DNA"/>
</dbReference>
<sequence length="63" mass="7709">MKHFKEQLINWEKHDMESENKSELLRKAQKNLQEMSEKEWWTHEQAIGVLFGRDLLGEKRKQL</sequence>
<reference evidence="1 2" key="1">
    <citation type="submission" date="2016-12" db="EMBL/GenBank/DDBJ databases">
        <title>Domibacillus sp. SAOS 44 whole genome sequencing.</title>
        <authorList>
            <person name="Verma A."/>
            <person name="Krishnamurthi S."/>
        </authorList>
    </citation>
    <scope>NUCLEOTIDE SEQUENCE [LARGE SCALE GENOMIC DNA]</scope>
    <source>
        <strain evidence="1 2">SAOS 44</strain>
    </source>
</reference>
<evidence type="ECO:0000313" key="1">
    <source>
        <dbReference type="EMBL" id="OKL36969.1"/>
    </source>
</evidence>
<protein>
    <submittedName>
        <fullName evidence="1">Uncharacterized protein</fullName>
    </submittedName>
</protein>
<proteinExistence type="predicted"/>
<dbReference type="RefSeq" id="WP_073710850.1">
    <property type="nucleotide sequence ID" value="NZ_MRWQ01000005.1"/>
</dbReference>
<keyword evidence="2" id="KW-1185">Reference proteome</keyword>
<comment type="caution">
    <text evidence="1">The sequence shown here is derived from an EMBL/GenBank/DDBJ whole genome shotgun (WGS) entry which is preliminary data.</text>
</comment>
<organism evidence="1 2">
    <name type="scientific">Domibacillus mangrovi</name>
    <dbReference type="NCBI Taxonomy" id="1714354"/>
    <lineage>
        <taxon>Bacteria</taxon>
        <taxon>Bacillati</taxon>
        <taxon>Bacillota</taxon>
        <taxon>Bacilli</taxon>
        <taxon>Bacillales</taxon>
        <taxon>Bacillaceae</taxon>
        <taxon>Domibacillus</taxon>
    </lineage>
</organism>
<evidence type="ECO:0000313" key="2">
    <source>
        <dbReference type="Proteomes" id="UP000186524"/>
    </source>
</evidence>
<dbReference type="AlphaFoldDB" id="A0A1Q5P3Z2"/>
<dbReference type="Proteomes" id="UP000186524">
    <property type="component" value="Unassembled WGS sequence"/>
</dbReference>